<evidence type="ECO:0000313" key="4">
    <source>
        <dbReference type="Proteomes" id="UP001324993"/>
    </source>
</evidence>
<organism evidence="3 4">
    <name type="scientific">Coraliomargarita algicola</name>
    <dbReference type="NCBI Taxonomy" id="3092156"/>
    <lineage>
        <taxon>Bacteria</taxon>
        <taxon>Pseudomonadati</taxon>
        <taxon>Verrucomicrobiota</taxon>
        <taxon>Opitutia</taxon>
        <taxon>Puniceicoccales</taxon>
        <taxon>Coraliomargaritaceae</taxon>
        <taxon>Coraliomargarita</taxon>
    </lineage>
</organism>
<gene>
    <name evidence="3" type="ORF">SH580_03445</name>
</gene>
<dbReference type="PANTHER" id="PTHR10963">
    <property type="entry name" value="GLYCOSYL HYDROLASE-RELATED"/>
    <property type="match status" value="1"/>
</dbReference>
<reference evidence="3 4" key="1">
    <citation type="submission" date="2023-11" db="EMBL/GenBank/DDBJ databases">
        <title>Coraliomargarita sp. nov., isolated from marine algae.</title>
        <authorList>
            <person name="Lee J.K."/>
            <person name="Baek J.H."/>
            <person name="Kim J.M."/>
            <person name="Choi D.G."/>
            <person name="Jeon C.O."/>
        </authorList>
    </citation>
    <scope>NUCLEOTIDE SEQUENCE [LARGE SCALE GENOMIC DNA]</scope>
    <source>
        <strain evidence="3 4">J2-16</strain>
    </source>
</reference>
<dbReference type="InterPro" id="IPR000757">
    <property type="entry name" value="Beta-glucanase-like"/>
</dbReference>
<evidence type="ECO:0000256" key="1">
    <source>
        <dbReference type="ARBA" id="ARBA00006865"/>
    </source>
</evidence>
<dbReference type="PROSITE" id="PS51257">
    <property type="entry name" value="PROKAR_LIPOPROTEIN"/>
    <property type="match status" value="1"/>
</dbReference>
<dbReference type="InterPro" id="IPR013320">
    <property type="entry name" value="ConA-like_dom_sf"/>
</dbReference>
<name>A0ABZ0RNF7_9BACT</name>
<dbReference type="Gene3D" id="2.60.120.260">
    <property type="entry name" value="Galactose-binding domain-like"/>
    <property type="match status" value="1"/>
</dbReference>
<proteinExistence type="inferred from homology"/>
<dbReference type="Proteomes" id="UP001324993">
    <property type="component" value="Chromosome"/>
</dbReference>
<dbReference type="RefSeq" id="WP_319833616.1">
    <property type="nucleotide sequence ID" value="NZ_CP138858.1"/>
</dbReference>
<dbReference type="PANTHER" id="PTHR10963:SF55">
    <property type="entry name" value="GLYCOSIDE HYDROLASE FAMILY 16 PROTEIN"/>
    <property type="match status" value="1"/>
</dbReference>
<protein>
    <recommendedName>
        <fullName evidence="2">GH16 domain-containing protein</fullName>
    </recommendedName>
</protein>
<sequence>MKKILPIILSSFTACVSVNAWQDSFESRSTAWESSESSVLKLVDVDSGAPHAAITDGAKCLELIGTKGHAWNQIAIRKDLVHEIKAATTLSFDVYVPQSSLPESGWAKLQVRMYGGQGGSAAFDITSDLELDLNAAGGKSYHFTWDYAGDPSFDDNIYWAHVGIVSIASGGSMSPIYIDNMEFSNANELDAHLQTDAFLLSDEWSLIWHDEFEGKKGAAPAEHWRPGAIWRKDGTWRDSTLAPEEAYLDGRGHLTLRTRYENGKRLAPYLVTSEKGTYSQSESVTFGPGDEGIFIEWRANVSQFKAHAAWFALWLFSDNPYAGDASLGSEIDVMEYVPYQGDDYSMMDKFNAAIHIKDGGKSVKPPRPYGLTSFDENVWNTWGLYWTKDIQVYYLNGEPFWVNRNKDYISTDDTHGIRLTVEIANGDPAKGNKNHWGHAVGRFEDNPADRLPSYAYVDYVRVYRKNSK</sequence>
<accession>A0ABZ0RNF7</accession>
<evidence type="ECO:0000259" key="2">
    <source>
        <dbReference type="PROSITE" id="PS51762"/>
    </source>
</evidence>
<feature type="domain" description="GH16" evidence="2">
    <location>
        <begin position="145"/>
        <end position="468"/>
    </location>
</feature>
<dbReference type="PROSITE" id="PS51762">
    <property type="entry name" value="GH16_2"/>
    <property type="match status" value="1"/>
</dbReference>
<evidence type="ECO:0000313" key="3">
    <source>
        <dbReference type="EMBL" id="WPJ96759.1"/>
    </source>
</evidence>
<dbReference type="SUPFAM" id="SSF49899">
    <property type="entry name" value="Concanavalin A-like lectins/glucanases"/>
    <property type="match status" value="1"/>
</dbReference>
<comment type="similarity">
    <text evidence="1">Belongs to the glycosyl hydrolase 16 family.</text>
</comment>
<keyword evidence="4" id="KW-1185">Reference proteome</keyword>
<dbReference type="Gene3D" id="2.60.120.200">
    <property type="match status" value="1"/>
</dbReference>
<dbReference type="InterPro" id="IPR050546">
    <property type="entry name" value="Glycosyl_Hydrlase_16"/>
</dbReference>
<dbReference type="EMBL" id="CP138858">
    <property type="protein sequence ID" value="WPJ96759.1"/>
    <property type="molecule type" value="Genomic_DNA"/>
</dbReference>